<dbReference type="InterPro" id="IPR052345">
    <property type="entry name" value="Rad_response_metalloprotease"/>
</dbReference>
<dbReference type="GO" id="GO:0003677">
    <property type="term" value="F:DNA binding"/>
    <property type="evidence" value="ECO:0007669"/>
    <property type="project" value="InterPro"/>
</dbReference>
<dbReference type="PROSITE" id="PS50943">
    <property type="entry name" value="HTH_CROC1"/>
    <property type="match status" value="1"/>
</dbReference>
<keyword evidence="6" id="KW-1185">Reference proteome</keyword>
<dbReference type="SUPFAM" id="SSF47413">
    <property type="entry name" value="lambda repressor-like DNA-binding domains"/>
    <property type="match status" value="1"/>
</dbReference>
<dbReference type="PANTHER" id="PTHR43236:SF1">
    <property type="entry name" value="BLL7220 PROTEIN"/>
    <property type="match status" value="1"/>
</dbReference>
<dbReference type="InterPro" id="IPR001387">
    <property type="entry name" value="Cro/C1-type_HTH"/>
</dbReference>
<dbReference type="Pfam" id="PF06114">
    <property type="entry name" value="Peptidase_M78"/>
    <property type="match status" value="1"/>
</dbReference>
<protein>
    <submittedName>
        <fullName evidence="3 4">Transcriptional regulator</fullName>
    </submittedName>
</protein>
<name>A0A1Q5SQZ3_9BACL</name>
<evidence type="ECO:0000259" key="2">
    <source>
        <dbReference type="PROSITE" id="PS50943"/>
    </source>
</evidence>
<dbReference type="AlphaFoldDB" id="A0A1Q5SQZ3"/>
<evidence type="ECO:0000313" key="5">
    <source>
        <dbReference type="Proteomes" id="UP000186030"/>
    </source>
</evidence>
<dbReference type="EMBL" id="CP133076">
    <property type="protein sequence ID" value="WMJ17190.1"/>
    <property type="molecule type" value="Genomic_DNA"/>
</dbReference>
<reference evidence="5" key="2">
    <citation type="submission" date="2017-01" db="EMBL/GenBank/DDBJ databases">
        <title>Genome sequencing and annotation of Geobacillus sp. 1017, a Hydrocarbon-Oxidizing Thermophilic Bacterium Isolated from a Heavy Oil Reservoir (China).</title>
        <authorList>
            <person name="Kadnikov V.V."/>
            <person name="Mardanov A.V."/>
            <person name="Poltaraus A.B."/>
            <person name="Sokolova D.S."/>
            <person name="Semenova E.M."/>
            <person name="Ravin N.V."/>
            <person name="Tourova T.P."/>
            <person name="Nazina T.N."/>
        </authorList>
    </citation>
    <scope>NUCLEOTIDE SEQUENCE [LARGE SCALE GENOMIC DNA]</scope>
    <source>
        <strain evidence="5">1017</strain>
    </source>
</reference>
<accession>A0A1Q5SQZ3</accession>
<dbReference type="Gene3D" id="1.10.10.2910">
    <property type="match status" value="1"/>
</dbReference>
<evidence type="ECO:0000313" key="3">
    <source>
        <dbReference type="EMBL" id="OKO90400.1"/>
    </source>
</evidence>
<dbReference type="Pfam" id="PF01381">
    <property type="entry name" value="HTH_3"/>
    <property type="match status" value="1"/>
</dbReference>
<sequence length="387" mass="45183">MMEIKQTIAKNLNRVKKELGLNNQDLAEMMGVTRQTVAKYLKGEQIPDSAKLFLLSRRLNIPMKDFIVSSDDQHEQISSFMFRADNPKENFRLIDQNQVNRIMNDYYELLVSFGEASVAYLPPTYKLKLVDNELTEEHKTIIRQAAEQTRKMFGLDHVIPSDIYAVLEHHGIHVIALKTIDKKVDGLSAYSQEKGAFIFLNDHDEISEERKRFSAIHELGHLIFHREEYRSDLGSLTYSSARKEINEKVATLFASYFLIPREQLREYAYYFKRYVTTETIVELKRQFFVSAEALMRALLDEQYISQKTYGFLRKTLWEQGYKDQEPAPIDYIPKNRKLTYFVKQAYFEGSITINKVCEILGCDLRTAREMIKGWYKEHGCSENTGAL</sequence>
<feature type="domain" description="HTH cro/C1-type" evidence="2">
    <location>
        <begin position="12"/>
        <end position="66"/>
    </location>
</feature>
<dbReference type="SMART" id="SM00530">
    <property type="entry name" value="HTH_XRE"/>
    <property type="match status" value="1"/>
</dbReference>
<gene>
    <name evidence="3" type="ORF">BRO54_3046</name>
    <name evidence="4" type="ORF">RA955_03465</name>
</gene>
<dbReference type="Proteomes" id="UP000186030">
    <property type="component" value="Unassembled WGS sequence"/>
</dbReference>
<dbReference type="Proteomes" id="UP001223761">
    <property type="component" value="Chromosome"/>
</dbReference>
<dbReference type="PANTHER" id="PTHR43236">
    <property type="entry name" value="ANTITOXIN HIGA1"/>
    <property type="match status" value="1"/>
</dbReference>
<comment type="similarity">
    <text evidence="1">Belongs to the short-chain fatty acyl-CoA assimilation regulator (ScfR) family.</text>
</comment>
<reference evidence="3 5" key="1">
    <citation type="submission" date="2016-11" db="EMBL/GenBank/DDBJ databases">
        <authorList>
            <person name="Kadnikov V."/>
            <person name="Nazina T."/>
        </authorList>
    </citation>
    <scope>NUCLEOTIDE SEQUENCE [LARGE SCALE GENOMIC DNA]</scope>
    <source>
        <strain evidence="3 5">1017</strain>
    </source>
</reference>
<organism evidence="3 5">
    <name type="scientific">Geobacillus proteiniphilus</name>
    <dbReference type="NCBI Taxonomy" id="860353"/>
    <lineage>
        <taxon>Bacteria</taxon>
        <taxon>Bacillati</taxon>
        <taxon>Bacillota</taxon>
        <taxon>Bacilli</taxon>
        <taxon>Bacillales</taxon>
        <taxon>Anoxybacillaceae</taxon>
        <taxon>Geobacillus</taxon>
    </lineage>
</organism>
<dbReference type="InterPro" id="IPR010982">
    <property type="entry name" value="Lambda_DNA-bd_dom_sf"/>
</dbReference>
<dbReference type="RefSeq" id="WP_307898826.1">
    <property type="nucleotide sequence ID" value="NZ_CP133076.1"/>
</dbReference>
<evidence type="ECO:0000313" key="6">
    <source>
        <dbReference type="Proteomes" id="UP001223761"/>
    </source>
</evidence>
<proteinExistence type="inferred from homology"/>
<dbReference type="Gene3D" id="1.10.260.40">
    <property type="entry name" value="lambda repressor-like DNA-binding domains"/>
    <property type="match status" value="1"/>
</dbReference>
<reference evidence="4 6" key="4">
    <citation type="submission" date="2023-08" db="EMBL/GenBank/DDBJ databases">
        <title>Genome sequencing of the thermostable Gram positive bacteria Geobacillus proteiniphilus strain T-6.</title>
        <authorList>
            <person name="Shulami S."/>
            <person name="Shoham Y."/>
        </authorList>
    </citation>
    <scope>NUCLEOTIDE SEQUENCE [LARGE SCALE GENOMIC DNA]</scope>
    <source>
        <strain evidence="4 6">T-6</strain>
    </source>
</reference>
<dbReference type="InterPro" id="IPR010359">
    <property type="entry name" value="IrrE_HExxH"/>
</dbReference>
<dbReference type="CDD" id="cd00093">
    <property type="entry name" value="HTH_XRE"/>
    <property type="match status" value="1"/>
</dbReference>
<dbReference type="EMBL" id="MQMG01000046">
    <property type="protein sequence ID" value="OKO90400.1"/>
    <property type="molecule type" value="Genomic_DNA"/>
</dbReference>
<evidence type="ECO:0000256" key="1">
    <source>
        <dbReference type="ARBA" id="ARBA00007227"/>
    </source>
</evidence>
<reference evidence="3" key="3">
    <citation type="journal article" date="2019" name="Int. J. Syst. Evol. Microbiol.">
        <title>Geobacillus proteiniphilus sp. nov., a thermophilic bacterium isolated from a high-temperature heavy oil reservoir in China.</title>
        <authorList>
            <person name="Semenova E.M."/>
            <person name="Sokolova D.S."/>
            <person name="Grouzdev D.S."/>
            <person name="Poltaraus A.B."/>
            <person name="Vinokurova N.G."/>
            <person name="Tourova T.P."/>
            <person name="Nazina T.N."/>
        </authorList>
    </citation>
    <scope>NUCLEOTIDE SEQUENCE</scope>
    <source>
        <strain evidence="3">1017</strain>
    </source>
</reference>
<evidence type="ECO:0000313" key="4">
    <source>
        <dbReference type="EMBL" id="WMJ17190.1"/>
    </source>
</evidence>